<dbReference type="PANTHER" id="PTHR33463">
    <property type="entry name" value="NB-ARC DOMAIN-CONTAINING PROTEIN-RELATED"/>
    <property type="match status" value="1"/>
</dbReference>
<reference evidence="3" key="1">
    <citation type="submission" date="2019-09" db="EMBL/GenBank/DDBJ databases">
        <title>Draft genome information of white flower Hibiscus syriacus.</title>
        <authorList>
            <person name="Kim Y.-M."/>
        </authorList>
    </citation>
    <scope>NUCLEOTIDE SEQUENCE [LARGE SCALE GENOMIC DNA]</scope>
    <source>
        <strain evidence="3">YM2019G1</strain>
    </source>
</reference>
<dbReference type="InterPro" id="IPR032675">
    <property type="entry name" value="LRR_dom_sf"/>
</dbReference>
<feature type="domain" description="Disease resistance protein At4g27190-like leucine-rich repeats" evidence="2">
    <location>
        <begin position="327"/>
        <end position="452"/>
    </location>
</feature>
<evidence type="ECO:0000313" key="3">
    <source>
        <dbReference type="EMBL" id="KAE8673811.1"/>
    </source>
</evidence>
<name>A0A6A2XDJ2_HIBSY</name>
<keyword evidence="4" id="KW-1185">Reference proteome</keyword>
<keyword evidence="1" id="KW-0611">Plant defense</keyword>
<feature type="domain" description="Disease resistance protein At4g27190-like leucine-rich repeats" evidence="2">
    <location>
        <begin position="2"/>
        <end position="123"/>
    </location>
</feature>
<organism evidence="3 4">
    <name type="scientific">Hibiscus syriacus</name>
    <name type="common">Rose of Sharon</name>
    <dbReference type="NCBI Taxonomy" id="106335"/>
    <lineage>
        <taxon>Eukaryota</taxon>
        <taxon>Viridiplantae</taxon>
        <taxon>Streptophyta</taxon>
        <taxon>Embryophyta</taxon>
        <taxon>Tracheophyta</taxon>
        <taxon>Spermatophyta</taxon>
        <taxon>Magnoliopsida</taxon>
        <taxon>eudicotyledons</taxon>
        <taxon>Gunneridae</taxon>
        <taxon>Pentapetalae</taxon>
        <taxon>rosids</taxon>
        <taxon>malvids</taxon>
        <taxon>Malvales</taxon>
        <taxon>Malvaceae</taxon>
        <taxon>Malvoideae</taxon>
        <taxon>Hibiscus</taxon>
    </lineage>
</organism>
<dbReference type="InterPro" id="IPR050905">
    <property type="entry name" value="Plant_NBS-LRR"/>
</dbReference>
<evidence type="ECO:0000256" key="1">
    <source>
        <dbReference type="ARBA" id="ARBA00022821"/>
    </source>
</evidence>
<dbReference type="InterPro" id="IPR057135">
    <property type="entry name" value="At4g27190-like_LRR"/>
</dbReference>
<dbReference type="Proteomes" id="UP000436088">
    <property type="component" value="Unassembled WGS sequence"/>
</dbReference>
<comment type="caution">
    <text evidence="3">The sequence shown here is derived from an EMBL/GenBank/DDBJ whole genome shotgun (WGS) entry which is preliminary data.</text>
</comment>
<dbReference type="SUPFAM" id="SSF52047">
    <property type="entry name" value="RNI-like"/>
    <property type="match status" value="2"/>
</dbReference>
<accession>A0A6A2XDJ2</accession>
<dbReference type="EMBL" id="VEPZ02001422">
    <property type="protein sequence ID" value="KAE8673811.1"/>
    <property type="molecule type" value="Genomic_DNA"/>
</dbReference>
<sequence>MNSFKELTFLWVKDCERLSNILPFRMVKRLEKLETLAIDECKSVEEIIGPDDDHLRNSNESHAVTSAQSVELKSITMFVFPNIRELYLRVLPKLKGFYSKVHTTELPSLKILEVSDCSKVENLAREYINFGETQGESQPLISVQKLLFWVTEETFPSLEELIFIQNGNMKEIWCKHSPSSVSFKHLTTLEVSKCHGFRNLVTFTVAKSMVQLKIMSVSDCQMIEEIIASTTEEVMDGIIFSQLKSLELDRLPILSRFCTGNYTLLFPSLEEVIMRQCPKMELFTKGKLSAPKLHGLQSTKGEYVGLWEGDLNAVIEQLFVEKVFPGLEDLELSSISIQRAWKHKLLATHSYAQNLTCLTIRGCHNLTCLFSSSMVKSFVHLKKLTVENCENVENVIFLEGLAKEEMMNQKFRVLEFLLLKDLPKLTRFCHGNYFEFPLLTSLSIESCPTLEHSSPVQKESIRRFPLRLSSIKRWHSLA</sequence>
<evidence type="ECO:0000313" key="4">
    <source>
        <dbReference type="Proteomes" id="UP000436088"/>
    </source>
</evidence>
<dbReference type="AlphaFoldDB" id="A0A6A2XDJ2"/>
<feature type="domain" description="Disease resistance protein At4g27190-like leucine-rich repeats" evidence="2">
    <location>
        <begin position="158"/>
        <end position="281"/>
    </location>
</feature>
<dbReference type="Pfam" id="PF23247">
    <property type="entry name" value="LRR_RPS2"/>
    <property type="match status" value="3"/>
</dbReference>
<proteinExistence type="predicted"/>
<protein>
    <submittedName>
        <fullName evidence="3">Vitamin E pathway protein 5 isoform 1</fullName>
    </submittedName>
</protein>
<dbReference type="PANTHER" id="PTHR33463:SF198">
    <property type="entry name" value="RPP4C3"/>
    <property type="match status" value="1"/>
</dbReference>
<evidence type="ECO:0000259" key="2">
    <source>
        <dbReference type="Pfam" id="PF23247"/>
    </source>
</evidence>
<gene>
    <name evidence="3" type="ORF">F3Y22_tig00111772pilonHSYRG00261</name>
</gene>
<dbReference type="Gene3D" id="3.80.10.10">
    <property type="entry name" value="Ribonuclease Inhibitor"/>
    <property type="match status" value="3"/>
</dbReference>